<dbReference type="CDD" id="cd03801">
    <property type="entry name" value="GT4_PimA-like"/>
    <property type="match status" value="1"/>
</dbReference>
<evidence type="ECO:0000259" key="1">
    <source>
        <dbReference type="Pfam" id="PF00534"/>
    </source>
</evidence>
<evidence type="ECO:0008006" key="4">
    <source>
        <dbReference type="Google" id="ProtNLM"/>
    </source>
</evidence>
<reference evidence="3" key="1">
    <citation type="submission" date="2018-06" db="EMBL/GenBank/DDBJ databases">
        <authorList>
            <person name="Zhirakovskaya E."/>
        </authorList>
    </citation>
    <scope>NUCLEOTIDE SEQUENCE</scope>
</reference>
<accession>A0A3B0QU82</accession>
<proteinExistence type="predicted"/>
<organism evidence="3">
    <name type="scientific">hydrothermal vent metagenome</name>
    <dbReference type="NCBI Taxonomy" id="652676"/>
    <lineage>
        <taxon>unclassified sequences</taxon>
        <taxon>metagenomes</taxon>
        <taxon>ecological metagenomes</taxon>
    </lineage>
</organism>
<sequence>MSKADNKNKINLLGICLDFRMLEKDLVGGDVDDRQKSYASYLNHFYQIVYSKKSRAAYRKFCGDEQLTLIPTDSINRVSFILDALRIGWRMCRNNKIDALTTEDPFTTGLVGLILKKRFRLPLNIQIHNDFFDNPYWIDLRFINRVFNKLGKFTLKYADTIRVGTEYEKKKLCDLGLASEKIRVIPVYADVERFSSNEGDLNRGEFLKEAGLGRYEKLIVSTGRLEPQKDYPVLIKAMAEVTKAHPEAVLCLLGEGSDRARITREIEQQGVGDNVILTGAVAHQDVARYLNASDLFVMPSIYEGTCIALAEACFAGKPVVATAFAGAHELVIDGKTGFRVTIRDVSAIAEKITFLLENTKSAVAMGDAGRNHVKGLFNKDHNIRGVVRMWEDTAGIAV</sequence>
<dbReference type="Gene3D" id="3.40.50.2000">
    <property type="entry name" value="Glycogen Phosphorylase B"/>
    <property type="match status" value="2"/>
</dbReference>
<gene>
    <name evidence="3" type="ORF">MNBD_DELTA01-868</name>
</gene>
<dbReference type="PANTHER" id="PTHR45947">
    <property type="entry name" value="SULFOQUINOVOSYL TRANSFERASE SQD2"/>
    <property type="match status" value="1"/>
</dbReference>
<feature type="domain" description="Glycosyltransferase subfamily 4-like N-terminal" evidence="2">
    <location>
        <begin position="65"/>
        <end position="193"/>
    </location>
</feature>
<dbReference type="InterPro" id="IPR001296">
    <property type="entry name" value="Glyco_trans_1"/>
</dbReference>
<dbReference type="SUPFAM" id="SSF53756">
    <property type="entry name" value="UDP-Glycosyltransferase/glycogen phosphorylase"/>
    <property type="match status" value="1"/>
</dbReference>
<dbReference type="AlphaFoldDB" id="A0A3B0QU82"/>
<dbReference type="EMBL" id="UOEA01000077">
    <property type="protein sequence ID" value="VAV84940.1"/>
    <property type="molecule type" value="Genomic_DNA"/>
</dbReference>
<dbReference type="Pfam" id="PF00534">
    <property type="entry name" value="Glycos_transf_1"/>
    <property type="match status" value="1"/>
</dbReference>
<dbReference type="InterPro" id="IPR050194">
    <property type="entry name" value="Glycosyltransferase_grp1"/>
</dbReference>
<evidence type="ECO:0000313" key="3">
    <source>
        <dbReference type="EMBL" id="VAV84940.1"/>
    </source>
</evidence>
<protein>
    <recommendedName>
        <fullName evidence="4">Glycosyl transferase family 1 domain-containing protein</fullName>
    </recommendedName>
</protein>
<feature type="domain" description="Glycosyl transferase family 1" evidence="1">
    <location>
        <begin position="211"/>
        <end position="371"/>
    </location>
</feature>
<dbReference type="Pfam" id="PF13439">
    <property type="entry name" value="Glyco_transf_4"/>
    <property type="match status" value="1"/>
</dbReference>
<evidence type="ECO:0000259" key="2">
    <source>
        <dbReference type="Pfam" id="PF13439"/>
    </source>
</evidence>
<dbReference type="InterPro" id="IPR028098">
    <property type="entry name" value="Glyco_trans_4-like_N"/>
</dbReference>
<dbReference type="PANTHER" id="PTHR45947:SF3">
    <property type="entry name" value="SULFOQUINOVOSYL TRANSFERASE SQD2"/>
    <property type="match status" value="1"/>
</dbReference>
<dbReference type="GO" id="GO:0016758">
    <property type="term" value="F:hexosyltransferase activity"/>
    <property type="evidence" value="ECO:0007669"/>
    <property type="project" value="TreeGrafter"/>
</dbReference>
<name>A0A3B0QU82_9ZZZZ</name>